<comment type="caution">
    <text evidence="2">The sequence shown here is derived from an EMBL/GenBank/DDBJ whole genome shotgun (WGS) entry which is preliminary data.</text>
</comment>
<proteinExistence type="predicted"/>
<gene>
    <name evidence="2" type="ORF">GCM10009810_23220</name>
</gene>
<dbReference type="SMART" id="SM01022">
    <property type="entry name" value="ASCH"/>
    <property type="match status" value="1"/>
</dbReference>
<evidence type="ECO:0000259" key="1">
    <source>
        <dbReference type="SMART" id="SM01022"/>
    </source>
</evidence>
<reference evidence="3" key="1">
    <citation type="journal article" date="2019" name="Int. J. Syst. Evol. Microbiol.">
        <title>The Global Catalogue of Microorganisms (GCM) 10K type strain sequencing project: providing services to taxonomists for standard genome sequencing and annotation.</title>
        <authorList>
            <consortium name="The Broad Institute Genomics Platform"/>
            <consortium name="The Broad Institute Genome Sequencing Center for Infectious Disease"/>
            <person name="Wu L."/>
            <person name="Ma J."/>
        </authorList>
    </citation>
    <scope>NUCLEOTIDE SEQUENCE [LARGE SCALE GENOMIC DNA]</scope>
    <source>
        <strain evidence="3">JCM 15591</strain>
    </source>
</reference>
<dbReference type="Proteomes" id="UP001501475">
    <property type="component" value="Unassembled WGS sequence"/>
</dbReference>
<organism evidence="2 3">
    <name type="scientific">Nostocoides vanveenii</name>
    <dbReference type="NCBI Taxonomy" id="330835"/>
    <lineage>
        <taxon>Bacteria</taxon>
        <taxon>Bacillati</taxon>
        <taxon>Actinomycetota</taxon>
        <taxon>Actinomycetes</taxon>
        <taxon>Micrococcales</taxon>
        <taxon>Intrasporangiaceae</taxon>
        <taxon>Nostocoides</taxon>
    </lineage>
</organism>
<keyword evidence="3" id="KW-1185">Reference proteome</keyword>
<accession>A0ABP4WWG2</accession>
<evidence type="ECO:0000313" key="3">
    <source>
        <dbReference type="Proteomes" id="UP001501475"/>
    </source>
</evidence>
<sequence length="151" mass="16889">MPTNSRLMVMSIHTKHANSIMRGEKTVELRKTRPLVEAGQPVALYATSPTRAVVATCVIDSVEVGDPRELKDVLLERASITSAEYDAYFSDSSQCVALHIRNVSVLSQPITLDSIRQRRSWHPPQTWHFLNSDRVAAFMGSTLRTTLAEPR</sequence>
<dbReference type="Gene3D" id="2.30.130.30">
    <property type="entry name" value="Hypothetical protein"/>
    <property type="match status" value="1"/>
</dbReference>
<dbReference type="InterPro" id="IPR015947">
    <property type="entry name" value="PUA-like_sf"/>
</dbReference>
<evidence type="ECO:0000313" key="2">
    <source>
        <dbReference type="EMBL" id="GAA1763358.1"/>
    </source>
</evidence>
<name>A0ABP4WWG2_9MICO</name>
<dbReference type="EMBL" id="BAAAPN010000052">
    <property type="protein sequence ID" value="GAA1763358.1"/>
    <property type="molecule type" value="Genomic_DNA"/>
</dbReference>
<protein>
    <recommendedName>
        <fullName evidence="1">ASCH domain-containing protein</fullName>
    </recommendedName>
</protein>
<dbReference type="SUPFAM" id="SSF88697">
    <property type="entry name" value="PUA domain-like"/>
    <property type="match status" value="1"/>
</dbReference>
<dbReference type="Pfam" id="PF04266">
    <property type="entry name" value="ASCH"/>
    <property type="match status" value="1"/>
</dbReference>
<feature type="domain" description="ASCH" evidence="1">
    <location>
        <begin position="10"/>
        <end position="104"/>
    </location>
</feature>
<dbReference type="InterPro" id="IPR007374">
    <property type="entry name" value="ASCH_domain"/>
</dbReference>
<dbReference type="RefSeq" id="WP_344066371.1">
    <property type="nucleotide sequence ID" value="NZ_BAAAPN010000052.1"/>
</dbReference>